<reference evidence="1" key="1">
    <citation type="journal article" date="2018" name="J. Virol.">
        <title>A novel Sulfolobus virus with an exceptional capsid architecture.</title>
        <authorList>
            <person name="Wang H."/>
            <person name="Guo Z."/>
            <person name="Feng H."/>
            <person name="Chen Y."/>
            <person name="Hernandez W."/>
            <person name="Dai X."/>
            <person name="Zhang Z."/>
            <person name="Zheng X."/>
            <person name="Lopez M.M."/>
            <person name="Fu Y."/>
            <person name="Zhang C."/>
            <person name="Zhu P."/>
            <person name="Huang L."/>
        </authorList>
    </citation>
    <scope>NUCLEOTIDE SEQUENCE [LARGE SCALE GENOMIC DNA]</scope>
    <source>
        <strain evidence="1">CR_L</strain>
    </source>
</reference>
<sequence>MLGLKGPIYANFLVGTFSLRSLATLLVDLAPKATHISYRLTDNSPKFLSVSITFLSM</sequence>
<evidence type="ECO:0000313" key="2">
    <source>
        <dbReference type="Proteomes" id="UP000242614"/>
    </source>
</evidence>
<organism evidence="1">
    <name type="scientific">Sulfolobus ellipsoid virus 1</name>
    <dbReference type="NCBI Taxonomy" id="2056194"/>
    <lineage>
        <taxon>Viruses</taxon>
        <taxon>Viruses incertae sedis</taxon>
        <taxon>Ovaliviridae</taxon>
        <taxon>Alphaovalivirus</taxon>
        <taxon>Alphaovalivirus fumarolicaense</taxon>
    </lineage>
</organism>
<dbReference type="GeneID" id="40236077"/>
<keyword evidence="2" id="KW-1185">Reference proteome</keyword>
<protein>
    <submittedName>
        <fullName evidence="1">Uncharacterized protein</fullName>
    </submittedName>
</protein>
<dbReference type="RefSeq" id="YP_009639288.1">
    <property type="nucleotide sequence ID" value="NC_042347.1"/>
</dbReference>
<proteinExistence type="predicted"/>
<dbReference type="KEGG" id="vg:40236077"/>
<dbReference type="EMBL" id="MF144115">
    <property type="protein sequence ID" value="ATY46500.1"/>
    <property type="molecule type" value="Genomic_DNA"/>
</dbReference>
<dbReference type="Proteomes" id="UP000242614">
    <property type="component" value="Segment"/>
</dbReference>
<evidence type="ECO:0000313" key="1">
    <source>
        <dbReference type="EMBL" id="ATY46500.1"/>
    </source>
</evidence>
<accession>A0A2H4RBP8</accession>
<name>A0A2H4RBP8_9VIRU</name>